<name>A0A814F725_9BILA</name>
<dbReference type="Pfam" id="PF23752">
    <property type="entry name" value="Beta-prop_WDR11_2nd"/>
    <property type="match status" value="1"/>
</dbReference>
<dbReference type="Gene3D" id="2.130.10.10">
    <property type="entry name" value="YVTN repeat-like/Quinoprotein amine dehydrogenase"/>
    <property type="match status" value="3"/>
</dbReference>
<dbReference type="PANTHER" id="PTHR14593:SF5">
    <property type="entry name" value="WD REPEAT-CONTAINING PROTEIN 11"/>
    <property type="match status" value="1"/>
</dbReference>
<accession>A0A814F725</accession>
<dbReference type="EMBL" id="CAJNOK010002230">
    <property type="protein sequence ID" value="CAF0850740.1"/>
    <property type="molecule type" value="Genomic_DNA"/>
</dbReference>
<sequence length="1109" mass="126606">MNLVPRIIPGSLSNANKDAIDWGFHGLVAYGCQSTIVVIEPHHFQIIQCMEKHKEPITKVKWAAENYYHNHDNPYSLKLASADTSGNILIWDVYKATVQSEFHEGKQPVADMSWYIGDSNLIYHLLVLHTPNQLVLWNCLNGTKVWGVTYSDTLLHIAQDLFNVQRCILLGQNSIILIEDLSLTNSANGQARRFYISNSNKQQSTTDLKQTPSLTSLNGISAAQLTTKIKTIIEGENKKQDDLASIVSLNDCIQILFHPLHRHLILIVYPREILIFDLEICQTVGTILCDKHVAAFYKIYACKQRDIIICLHESGTISIRIRHIENSTLAALQSTLTSLADFVIDVTYDLICFSDAFRLSKNTKICSFAVSPSNETTIGVILTDGRLLLWTTDKLILKNENLDINNNRIPLYGLMFAGPSSSCVIQMCPPMTSKNWRHWQALLAVGCSNGDIVLFDLNSGMIQRQMSIHSCTVRGVVWLSTTMLLSWAYHNTDGRSLVRNEVFIVNIQSDGITLFFYQHVIVYNFKEWSTNIVSKKKATDSSQMNNSGTESELELTRRLSDSSTIDAGDKQQSILSSPQREHFIFTDEYNLLYHFYVEARVIKEIATVPPDSSSATVTDIALKGDFMLSGDTDGILHIWNIKEKQTRSFPTRRGSIRKVRFAPGKGNYRAFVLFNDGLDIWDLKDNDRISSLKYPRDTISINDCDWACSDKPILACSDYCFRIYEMNLVDSSTSLEFQTTHQSFFCPHFLPSRTTFLLKQLLCIQPWNNDNQIIFDFKTICDDGAIENLLNKEITKLDSDVCKYLSNTKSIVERCSFVAKLFNDQWEIRFWRLCEYYLFVYGKSPDDESIRPSSLPFSYDLLLDKTTFEHIQLERAIRHDVKCTTKPMISHCINTYLYLKQIDRAVHLLLDTDPDDTDYAMNCIKACLITSLQNNSNNSTSKNTVTKLVATNLIANSKVDEGIQLLSTIDMCAEACRYLQDHNQWDKAAWLAKVRLGNNEYIDVMKRWAEHLRIHSTTQQMTASLILISCGQFRRAIEVLHGQNAFELAVRLLMCCKQFQIEDCCNENNTEWENKLYDDYANYMQSNGFSMVAKYYRTKISSFSILDDS</sequence>
<dbReference type="SMART" id="SM00320">
    <property type="entry name" value="WD40"/>
    <property type="match status" value="5"/>
</dbReference>
<feature type="domain" description="WDR11 second beta-propeller" evidence="2">
    <location>
        <begin position="525"/>
        <end position="737"/>
    </location>
</feature>
<evidence type="ECO:0000313" key="4">
    <source>
        <dbReference type="EMBL" id="CAF0850740.1"/>
    </source>
</evidence>
<evidence type="ECO:0000313" key="8">
    <source>
        <dbReference type="Proteomes" id="UP000663829"/>
    </source>
</evidence>
<dbReference type="InterPro" id="IPR057852">
    <property type="entry name" value="Beta-prop_WDR11_1st"/>
</dbReference>
<evidence type="ECO:0000313" key="7">
    <source>
        <dbReference type="EMBL" id="CAF3750273.1"/>
    </source>
</evidence>
<dbReference type="PROSITE" id="PS51257">
    <property type="entry name" value="PROKAR_LIPOPROTEIN"/>
    <property type="match status" value="1"/>
</dbReference>
<dbReference type="PANTHER" id="PTHR14593">
    <property type="entry name" value="WD REPEAT-CONTAINING PROTEIN 11"/>
    <property type="match status" value="1"/>
</dbReference>
<evidence type="ECO:0000259" key="3">
    <source>
        <dbReference type="Pfam" id="PF23753"/>
    </source>
</evidence>
<dbReference type="EMBL" id="CAJOBA010002230">
    <property type="protein sequence ID" value="CAF3635980.1"/>
    <property type="molecule type" value="Genomic_DNA"/>
</dbReference>
<evidence type="ECO:0000259" key="2">
    <source>
        <dbReference type="Pfam" id="PF23752"/>
    </source>
</evidence>
<dbReference type="InterPro" id="IPR036322">
    <property type="entry name" value="WD40_repeat_dom_sf"/>
</dbReference>
<gene>
    <name evidence="5" type="ORF">GPM918_LOCUS12568</name>
    <name evidence="4" type="ORF">OVA965_LOCUS7129</name>
    <name evidence="7" type="ORF">SRO942_LOCUS12568</name>
    <name evidence="6" type="ORF">TMI583_LOCUS7125</name>
</gene>
<dbReference type="SUPFAM" id="SSF50978">
    <property type="entry name" value="WD40 repeat-like"/>
    <property type="match status" value="2"/>
</dbReference>
<dbReference type="Pfam" id="PF23753">
    <property type="entry name" value="TPR_WDR11"/>
    <property type="match status" value="1"/>
</dbReference>
<dbReference type="AlphaFoldDB" id="A0A814F725"/>
<keyword evidence="8" id="KW-1185">Reference proteome</keyword>
<evidence type="ECO:0008006" key="9">
    <source>
        <dbReference type="Google" id="ProtNLM"/>
    </source>
</evidence>
<dbReference type="EMBL" id="CAJOBC010002767">
    <property type="protein sequence ID" value="CAF3750273.1"/>
    <property type="molecule type" value="Genomic_DNA"/>
</dbReference>
<dbReference type="Proteomes" id="UP000682733">
    <property type="component" value="Unassembled WGS sequence"/>
</dbReference>
<dbReference type="InterPro" id="IPR001680">
    <property type="entry name" value="WD40_rpt"/>
</dbReference>
<dbReference type="InterPro" id="IPR015943">
    <property type="entry name" value="WD40/YVTN_repeat-like_dom_sf"/>
</dbReference>
<feature type="domain" description="WDR11 TPR" evidence="3">
    <location>
        <begin position="882"/>
        <end position="1075"/>
    </location>
</feature>
<dbReference type="Proteomes" id="UP000663829">
    <property type="component" value="Unassembled WGS sequence"/>
</dbReference>
<dbReference type="InterPro" id="IPR057854">
    <property type="entry name" value="TPR_WDR11"/>
</dbReference>
<dbReference type="EMBL" id="CAJNOQ010002767">
    <property type="protein sequence ID" value="CAF0977427.1"/>
    <property type="molecule type" value="Genomic_DNA"/>
</dbReference>
<dbReference type="Proteomes" id="UP000681722">
    <property type="component" value="Unassembled WGS sequence"/>
</dbReference>
<dbReference type="Pfam" id="PF23751">
    <property type="entry name" value="Beta-prop_WDR11_1st"/>
    <property type="match status" value="1"/>
</dbReference>
<protein>
    <recommendedName>
        <fullName evidence="9">WD repeat-containing protein 11</fullName>
    </recommendedName>
</protein>
<reference evidence="5" key="1">
    <citation type="submission" date="2021-02" db="EMBL/GenBank/DDBJ databases">
        <authorList>
            <person name="Nowell W R."/>
        </authorList>
    </citation>
    <scope>NUCLEOTIDE SEQUENCE</scope>
</reference>
<dbReference type="Proteomes" id="UP000677228">
    <property type="component" value="Unassembled WGS sequence"/>
</dbReference>
<proteinExistence type="predicted"/>
<evidence type="ECO:0000313" key="5">
    <source>
        <dbReference type="EMBL" id="CAF0977427.1"/>
    </source>
</evidence>
<evidence type="ECO:0000259" key="1">
    <source>
        <dbReference type="Pfam" id="PF23751"/>
    </source>
</evidence>
<dbReference type="OrthoDB" id="1291858at2759"/>
<dbReference type="GO" id="GO:0005737">
    <property type="term" value="C:cytoplasm"/>
    <property type="evidence" value="ECO:0007669"/>
    <property type="project" value="TreeGrafter"/>
</dbReference>
<dbReference type="InterPro" id="IPR039694">
    <property type="entry name" value="WDR11"/>
</dbReference>
<feature type="domain" description="WDR11 first beta-propeller" evidence="1">
    <location>
        <begin position="13"/>
        <end position="323"/>
    </location>
</feature>
<organism evidence="5 8">
    <name type="scientific">Didymodactylos carnosus</name>
    <dbReference type="NCBI Taxonomy" id="1234261"/>
    <lineage>
        <taxon>Eukaryota</taxon>
        <taxon>Metazoa</taxon>
        <taxon>Spiralia</taxon>
        <taxon>Gnathifera</taxon>
        <taxon>Rotifera</taxon>
        <taxon>Eurotatoria</taxon>
        <taxon>Bdelloidea</taxon>
        <taxon>Philodinida</taxon>
        <taxon>Philodinidae</taxon>
        <taxon>Didymodactylos</taxon>
    </lineage>
</organism>
<comment type="caution">
    <text evidence="5">The sequence shown here is derived from an EMBL/GenBank/DDBJ whole genome shotgun (WGS) entry which is preliminary data.</text>
</comment>
<evidence type="ECO:0000313" key="6">
    <source>
        <dbReference type="EMBL" id="CAF3635980.1"/>
    </source>
</evidence>
<dbReference type="InterPro" id="IPR057853">
    <property type="entry name" value="Beta-prop_WDR11_2nd"/>
</dbReference>